<evidence type="ECO:0000313" key="1">
    <source>
        <dbReference type="EMBL" id="VFV39223.1"/>
    </source>
</evidence>
<dbReference type="EMBL" id="CAAGRJ010027061">
    <property type="protein sequence ID" value="VFV39223.1"/>
    <property type="molecule type" value="Genomic_DNA"/>
</dbReference>
<dbReference type="AlphaFoldDB" id="A0A485P4N8"/>
<name>A0A485P4N8_LYNPA</name>
<organism evidence="1 2">
    <name type="scientific">Lynx pardinus</name>
    <name type="common">Iberian lynx</name>
    <name type="synonym">Felis pardina</name>
    <dbReference type="NCBI Taxonomy" id="191816"/>
    <lineage>
        <taxon>Eukaryota</taxon>
        <taxon>Metazoa</taxon>
        <taxon>Chordata</taxon>
        <taxon>Craniata</taxon>
        <taxon>Vertebrata</taxon>
        <taxon>Euteleostomi</taxon>
        <taxon>Mammalia</taxon>
        <taxon>Eutheria</taxon>
        <taxon>Laurasiatheria</taxon>
        <taxon>Carnivora</taxon>
        <taxon>Feliformia</taxon>
        <taxon>Felidae</taxon>
        <taxon>Felinae</taxon>
        <taxon>Lynx</taxon>
    </lineage>
</organism>
<accession>A0A485P4N8</accession>
<protein>
    <submittedName>
        <fullName evidence="1">Uncharacterized protein</fullName>
    </submittedName>
</protein>
<keyword evidence="2" id="KW-1185">Reference proteome</keyword>
<gene>
    <name evidence="1" type="ORF">LYPA_23C008140</name>
</gene>
<dbReference type="SUPFAM" id="SSF81321">
    <property type="entry name" value="Family A G protein-coupled receptor-like"/>
    <property type="match status" value="1"/>
</dbReference>
<sequence length="81" mass="8663">MPAPPPPRAPPPGRPTDRVHLPDQIYASAQAAPPRCDPPGANTTSLLGCPFLGTTECIVLTLMAFDRYVAVRWPLHHATPA</sequence>
<proteinExistence type="predicted"/>
<evidence type="ECO:0000313" key="2">
    <source>
        <dbReference type="Proteomes" id="UP000386466"/>
    </source>
</evidence>
<dbReference type="Proteomes" id="UP000386466">
    <property type="component" value="Unassembled WGS sequence"/>
</dbReference>
<reference evidence="1 2" key="1">
    <citation type="submission" date="2019-01" db="EMBL/GenBank/DDBJ databases">
        <authorList>
            <person name="Alioto T."/>
            <person name="Alioto T."/>
        </authorList>
    </citation>
    <scope>NUCLEOTIDE SEQUENCE [LARGE SCALE GENOMIC DNA]</scope>
</reference>